<evidence type="ECO:0000256" key="4">
    <source>
        <dbReference type="PROSITE-ProRule" id="PRU00284"/>
    </source>
</evidence>
<dbReference type="Pfam" id="PF00015">
    <property type="entry name" value="MCPsignal"/>
    <property type="match status" value="1"/>
</dbReference>
<dbReference type="Pfam" id="PF12729">
    <property type="entry name" value="4HB_MCP_1"/>
    <property type="match status" value="1"/>
</dbReference>
<evidence type="ECO:0000256" key="3">
    <source>
        <dbReference type="ARBA" id="ARBA00029447"/>
    </source>
</evidence>
<dbReference type="FunFam" id="1.10.287.950:FF:000001">
    <property type="entry name" value="Methyl-accepting chemotaxis sensory transducer"/>
    <property type="match status" value="1"/>
</dbReference>
<protein>
    <submittedName>
        <fullName evidence="9">Methyl-accepting chemotaxis protein</fullName>
    </submittedName>
</protein>
<evidence type="ECO:0000256" key="1">
    <source>
        <dbReference type="ARBA" id="ARBA00004370"/>
    </source>
</evidence>
<dbReference type="InterPro" id="IPR024478">
    <property type="entry name" value="HlyB_4HB_MCP"/>
</dbReference>
<dbReference type="InterPro" id="IPR003660">
    <property type="entry name" value="HAMP_dom"/>
</dbReference>
<gene>
    <name evidence="9" type="ORF">GCM10011289_13590</name>
</gene>
<dbReference type="GO" id="GO:0007165">
    <property type="term" value="P:signal transduction"/>
    <property type="evidence" value="ECO:0007669"/>
    <property type="project" value="UniProtKB-KW"/>
</dbReference>
<dbReference type="RefSeq" id="WP_189532598.1">
    <property type="nucleotide sequence ID" value="NZ_BMYX01000006.1"/>
</dbReference>
<dbReference type="CDD" id="cd06225">
    <property type="entry name" value="HAMP"/>
    <property type="match status" value="1"/>
</dbReference>
<dbReference type="PRINTS" id="PR00260">
    <property type="entry name" value="CHEMTRNSDUCR"/>
</dbReference>
<keyword evidence="6" id="KW-1133">Transmembrane helix</keyword>
<reference evidence="9" key="2">
    <citation type="submission" date="2020-09" db="EMBL/GenBank/DDBJ databases">
        <authorList>
            <person name="Sun Q."/>
            <person name="Kim S."/>
        </authorList>
    </citation>
    <scope>NUCLEOTIDE SEQUENCE</scope>
    <source>
        <strain evidence="9">KCTC 32182</strain>
    </source>
</reference>
<dbReference type="PROSITE" id="PS50111">
    <property type="entry name" value="CHEMOTAXIS_TRANSDUC_2"/>
    <property type="match status" value="1"/>
</dbReference>
<dbReference type="EMBL" id="BMYX01000006">
    <property type="protein sequence ID" value="GGY11934.1"/>
    <property type="molecule type" value="Genomic_DNA"/>
</dbReference>
<evidence type="ECO:0000313" key="9">
    <source>
        <dbReference type="EMBL" id="GGY11934.1"/>
    </source>
</evidence>
<dbReference type="PROSITE" id="PS50885">
    <property type="entry name" value="HAMP"/>
    <property type="match status" value="1"/>
</dbReference>
<dbReference type="PANTHER" id="PTHR32089">
    <property type="entry name" value="METHYL-ACCEPTING CHEMOTAXIS PROTEIN MCPB"/>
    <property type="match status" value="1"/>
</dbReference>
<accession>A0A918P1C8</accession>
<dbReference type="InterPro" id="IPR004090">
    <property type="entry name" value="Chemotax_Me-accpt_rcpt"/>
</dbReference>
<dbReference type="InterPro" id="IPR004089">
    <property type="entry name" value="MCPsignal_dom"/>
</dbReference>
<keyword evidence="6" id="KW-0472">Membrane</keyword>
<sequence length="539" mass="58201">MKITQKILLSLAVPLLALVVTAVLALMKLNEANQRFEYIMANTVPSIQTLDRAKAALTDMRLLNYRHSIVAAAEQKARLDGEIAEADRQLDSALKEYGERLAVDDEDRRLLAQEREALASFRQLRQPFFTLSRSGQTAQAQSLLIGGELGKAANTLRDVLNKHIDYNYGHAKVLAEENKVAYDRALTILVTVALVIFLVSALIALQLFLSLRRSVRAIAATLTGVTDSLDFRQRAEVLNRDELGQTAGAFNQLLDKLQASFADILSVLGEVDRGMDHVAQTATGIAGASSGQSDAASEMAASVEELTVSINLVAERARDASGQTAEAGDAALRGSEAILETIDSIRSMAEQMSETASRVKAMQNDAAKIAVVLGVIKDIAEQTNLLALNAAIEAARAGETGRGFAVVADEVRKLSERTALSTTEINAVIDSMRRSTDSAVDTIETMASQVTRDVDKANAANEAIRQIRETTGNAMRLVSEISDSIGEQSSASQLLAQRVEQVALQAQNNAHAARQSEELNHKLKEQVHGIVGVVMRYKV</sequence>
<comment type="caution">
    <text evidence="9">The sequence shown here is derived from an EMBL/GenBank/DDBJ whole genome shotgun (WGS) entry which is preliminary data.</text>
</comment>
<dbReference type="AlphaFoldDB" id="A0A918P1C8"/>
<evidence type="ECO:0000259" key="8">
    <source>
        <dbReference type="PROSITE" id="PS50885"/>
    </source>
</evidence>
<feature type="domain" description="HAMP" evidence="8">
    <location>
        <begin position="209"/>
        <end position="262"/>
    </location>
</feature>
<keyword evidence="10" id="KW-1185">Reference proteome</keyword>
<keyword evidence="5" id="KW-0175">Coiled coil</keyword>
<proteinExistence type="inferred from homology"/>
<feature type="coiled-coil region" evidence="5">
    <location>
        <begin position="69"/>
        <end position="96"/>
    </location>
</feature>
<comment type="subcellular location">
    <subcellularLocation>
        <location evidence="1">Membrane</location>
    </subcellularLocation>
</comment>
<dbReference type="GO" id="GO:0004888">
    <property type="term" value="F:transmembrane signaling receptor activity"/>
    <property type="evidence" value="ECO:0007669"/>
    <property type="project" value="InterPro"/>
</dbReference>
<feature type="transmembrane region" description="Helical" evidence="6">
    <location>
        <begin position="185"/>
        <end position="209"/>
    </location>
</feature>
<reference evidence="9" key="1">
    <citation type="journal article" date="2014" name="Int. J. Syst. Evol. Microbiol.">
        <title>Complete genome sequence of Corynebacterium casei LMG S-19264T (=DSM 44701T), isolated from a smear-ripened cheese.</title>
        <authorList>
            <consortium name="US DOE Joint Genome Institute (JGI-PGF)"/>
            <person name="Walter F."/>
            <person name="Albersmeier A."/>
            <person name="Kalinowski J."/>
            <person name="Ruckert C."/>
        </authorList>
    </citation>
    <scope>NUCLEOTIDE SEQUENCE</scope>
    <source>
        <strain evidence="9">KCTC 32182</strain>
    </source>
</reference>
<dbReference type="PANTHER" id="PTHR32089:SF112">
    <property type="entry name" value="LYSOZYME-LIKE PROTEIN-RELATED"/>
    <property type="match status" value="1"/>
</dbReference>
<feature type="domain" description="Methyl-accepting transducer" evidence="7">
    <location>
        <begin position="267"/>
        <end position="503"/>
    </location>
</feature>
<organism evidence="9 10">
    <name type="scientific">Paludibacterium paludis</name>
    <dbReference type="NCBI Taxonomy" id="1225769"/>
    <lineage>
        <taxon>Bacteria</taxon>
        <taxon>Pseudomonadati</taxon>
        <taxon>Pseudomonadota</taxon>
        <taxon>Betaproteobacteria</taxon>
        <taxon>Neisseriales</taxon>
        <taxon>Chromobacteriaceae</taxon>
        <taxon>Paludibacterium</taxon>
    </lineage>
</organism>
<evidence type="ECO:0000259" key="7">
    <source>
        <dbReference type="PROSITE" id="PS50111"/>
    </source>
</evidence>
<name>A0A918P1C8_9NEIS</name>
<evidence type="ECO:0000256" key="5">
    <source>
        <dbReference type="SAM" id="Coils"/>
    </source>
</evidence>
<evidence type="ECO:0000313" key="10">
    <source>
        <dbReference type="Proteomes" id="UP000645257"/>
    </source>
</evidence>
<dbReference type="SUPFAM" id="SSF58104">
    <property type="entry name" value="Methyl-accepting chemotaxis protein (MCP) signaling domain"/>
    <property type="match status" value="1"/>
</dbReference>
<comment type="similarity">
    <text evidence="3">Belongs to the methyl-accepting chemotaxis (MCP) protein family.</text>
</comment>
<dbReference type="Gene3D" id="1.10.287.950">
    <property type="entry name" value="Methyl-accepting chemotaxis protein"/>
    <property type="match status" value="1"/>
</dbReference>
<dbReference type="Pfam" id="PF00672">
    <property type="entry name" value="HAMP"/>
    <property type="match status" value="1"/>
</dbReference>
<dbReference type="SMART" id="SM00304">
    <property type="entry name" value="HAMP"/>
    <property type="match status" value="1"/>
</dbReference>
<dbReference type="SMART" id="SM00283">
    <property type="entry name" value="MA"/>
    <property type="match status" value="1"/>
</dbReference>
<evidence type="ECO:0000256" key="6">
    <source>
        <dbReference type="SAM" id="Phobius"/>
    </source>
</evidence>
<dbReference type="Proteomes" id="UP000645257">
    <property type="component" value="Unassembled WGS sequence"/>
</dbReference>
<keyword evidence="6" id="KW-0812">Transmembrane</keyword>
<keyword evidence="2 4" id="KW-0807">Transducer</keyword>
<dbReference type="GO" id="GO:0016020">
    <property type="term" value="C:membrane"/>
    <property type="evidence" value="ECO:0007669"/>
    <property type="project" value="UniProtKB-SubCell"/>
</dbReference>
<evidence type="ECO:0000256" key="2">
    <source>
        <dbReference type="ARBA" id="ARBA00023224"/>
    </source>
</evidence>
<dbReference type="GO" id="GO:0006935">
    <property type="term" value="P:chemotaxis"/>
    <property type="evidence" value="ECO:0007669"/>
    <property type="project" value="InterPro"/>
</dbReference>